<evidence type="ECO:0000313" key="1">
    <source>
        <dbReference type="EMBL" id="GAA0874560.1"/>
    </source>
</evidence>
<gene>
    <name evidence="1" type="ORF">GCM10009118_09680</name>
</gene>
<evidence type="ECO:0008006" key="3">
    <source>
        <dbReference type="Google" id="ProtNLM"/>
    </source>
</evidence>
<proteinExistence type="predicted"/>
<dbReference type="EMBL" id="BAAAFH010000003">
    <property type="protein sequence ID" value="GAA0874560.1"/>
    <property type="molecule type" value="Genomic_DNA"/>
</dbReference>
<accession>A0ABN1MNB0</accession>
<name>A0ABN1MNB0_9FLAO</name>
<reference evidence="1 2" key="1">
    <citation type="journal article" date="2019" name="Int. J. Syst. Evol. Microbiol.">
        <title>The Global Catalogue of Microorganisms (GCM) 10K type strain sequencing project: providing services to taxonomists for standard genome sequencing and annotation.</title>
        <authorList>
            <consortium name="The Broad Institute Genomics Platform"/>
            <consortium name="The Broad Institute Genome Sequencing Center for Infectious Disease"/>
            <person name="Wu L."/>
            <person name="Ma J."/>
        </authorList>
    </citation>
    <scope>NUCLEOTIDE SEQUENCE [LARGE SCALE GENOMIC DNA]</scope>
    <source>
        <strain evidence="1 2">JCM 16083</strain>
    </source>
</reference>
<keyword evidence="2" id="KW-1185">Reference proteome</keyword>
<protein>
    <recommendedName>
        <fullName evidence="3">Lipoprotein</fullName>
    </recommendedName>
</protein>
<dbReference type="Proteomes" id="UP001501126">
    <property type="component" value="Unassembled WGS sequence"/>
</dbReference>
<sequence length="175" mass="20704">MKIQRIILLIISGALLASCSALIYSIRGPKYEGKFQEKYYLPFLEDQYFYIHYDRSADFNDSVRVIDNDTTVITLNYSKHSYFFLKYDKDGKIRVKGIQQDSPLEHLPSNGEVDNLPVLNEIFYVIKDSLIRYEVYHDSFNGFNLYKTKVYKDSLVDWQVGISKMYLKTYKRLKE</sequence>
<organism evidence="1 2">
    <name type="scientific">Wandonia haliotis</name>
    <dbReference type="NCBI Taxonomy" id="574963"/>
    <lineage>
        <taxon>Bacteria</taxon>
        <taxon>Pseudomonadati</taxon>
        <taxon>Bacteroidota</taxon>
        <taxon>Flavobacteriia</taxon>
        <taxon>Flavobacteriales</taxon>
        <taxon>Crocinitomicaceae</taxon>
        <taxon>Wandonia</taxon>
    </lineage>
</organism>
<dbReference type="PROSITE" id="PS51257">
    <property type="entry name" value="PROKAR_LIPOPROTEIN"/>
    <property type="match status" value="1"/>
</dbReference>
<comment type="caution">
    <text evidence="1">The sequence shown here is derived from an EMBL/GenBank/DDBJ whole genome shotgun (WGS) entry which is preliminary data.</text>
</comment>
<evidence type="ECO:0000313" key="2">
    <source>
        <dbReference type="Proteomes" id="UP001501126"/>
    </source>
</evidence>